<evidence type="ECO:0000313" key="2">
    <source>
        <dbReference type="Proteomes" id="UP000009229"/>
    </source>
</evidence>
<evidence type="ECO:0000313" key="1">
    <source>
        <dbReference type="EMBL" id="AEG14638.1"/>
    </source>
</evidence>
<dbReference type="Pfam" id="PF00491">
    <property type="entry name" value="Arginase"/>
    <property type="match status" value="1"/>
</dbReference>
<dbReference type="GO" id="GO:0016813">
    <property type="term" value="F:hydrolase activity, acting on carbon-nitrogen (but not peptide) bonds, in linear amidines"/>
    <property type="evidence" value="ECO:0007669"/>
    <property type="project" value="UniProtKB-ARBA"/>
</dbReference>
<organism evidence="1 2">
    <name type="scientific">Desulfofundulus kuznetsovii (strain DSM 6115 / VKM B-1805 / 17)</name>
    <name type="common">Desulfotomaculum kuznetsovii</name>
    <dbReference type="NCBI Taxonomy" id="760568"/>
    <lineage>
        <taxon>Bacteria</taxon>
        <taxon>Bacillati</taxon>
        <taxon>Bacillota</taxon>
        <taxon>Clostridia</taxon>
        <taxon>Eubacteriales</taxon>
        <taxon>Peptococcaceae</taxon>
        <taxon>Desulfofundulus</taxon>
    </lineage>
</organism>
<reference evidence="2" key="1">
    <citation type="submission" date="2011-05" db="EMBL/GenBank/DDBJ databases">
        <title>Complete sequence of Desulfotomaculum kuznetsovii DSM 6115.</title>
        <authorList>
            <person name="Lucas S."/>
            <person name="Han J."/>
            <person name="Lapidus A."/>
            <person name="Cheng J.-F."/>
            <person name="Goodwin L."/>
            <person name="Pitluck S."/>
            <person name="Peters L."/>
            <person name="Mikhailova N."/>
            <person name="Lu M."/>
            <person name="Saunders E."/>
            <person name="Han C."/>
            <person name="Tapia R."/>
            <person name="Land M."/>
            <person name="Hauser L."/>
            <person name="Kyrpides N."/>
            <person name="Ivanova N."/>
            <person name="Pagani I."/>
            <person name="Nazina T."/>
            <person name="Ivanova A."/>
            <person name="Parshina S."/>
            <person name="Kuever J."/>
            <person name="Muyzer G."/>
            <person name="Plugge C."/>
            <person name="Stams A."/>
            <person name="Woyke T."/>
        </authorList>
    </citation>
    <scope>NUCLEOTIDE SEQUENCE [LARGE SCALE GENOMIC DNA]</scope>
    <source>
        <strain evidence="2">DSM 6115 / VKM B-1805 / 17</strain>
    </source>
</reference>
<accession>A0AAU8Q1J4</accession>
<dbReference type="EMBL" id="CP002770">
    <property type="protein sequence ID" value="AEG14638.1"/>
    <property type="molecule type" value="Genomic_DNA"/>
</dbReference>
<dbReference type="Proteomes" id="UP000009229">
    <property type="component" value="Chromosome"/>
</dbReference>
<dbReference type="GO" id="GO:0046872">
    <property type="term" value="F:metal ion binding"/>
    <property type="evidence" value="ECO:0007669"/>
    <property type="project" value="InterPro"/>
</dbReference>
<gene>
    <name evidence="1" type="ordered locus">Desku_1049</name>
</gene>
<evidence type="ECO:0008006" key="3">
    <source>
        <dbReference type="Google" id="ProtNLM"/>
    </source>
</evidence>
<dbReference type="SUPFAM" id="SSF52768">
    <property type="entry name" value="Arginase/deacetylase"/>
    <property type="match status" value="1"/>
</dbReference>
<dbReference type="InterPro" id="IPR023696">
    <property type="entry name" value="Ureohydrolase_dom_sf"/>
</dbReference>
<protein>
    <recommendedName>
        <fullName evidence="3">Arginase/agmatinase/formiminoglutamase</fullName>
    </recommendedName>
</protein>
<dbReference type="Gene3D" id="3.40.800.10">
    <property type="entry name" value="Ureohydrolase domain"/>
    <property type="match status" value="1"/>
</dbReference>
<name>A0AAU8Q1J4_DESK7</name>
<keyword evidence="2" id="KW-1185">Reference proteome</keyword>
<proteinExistence type="predicted"/>
<sequence length="249" mass="28284">MRVGLLETDETFVWQPRLARRAECRLRLDISGLRCMSSRETLAIVAERLKTFPAKLVFMGSGTFHHLALPLIARQATKGPLNVLIFDRHLDCFSVPEGFVSCGSWIQEVVKLPAVRRVVVIGIAGKILSLPAKVFALTAQSWRSMFTRAKNYFEALLSPGNIYLSIDKDVFSTITTDWGAGEVSVGEVFAFLRWCVARRRLVGVDVCGELVPRGLWPTVEERKLIARNERINLALCWFFRHRNRLLLQR</sequence>
<dbReference type="AlphaFoldDB" id="A0AAU8Q1J4"/>
<dbReference type="KEGG" id="dku:Desku_1049"/>
<dbReference type="InterPro" id="IPR006035">
    <property type="entry name" value="Ureohydrolase"/>
</dbReference>